<proteinExistence type="predicted"/>
<protein>
    <submittedName>
        <fullName evidence="1">Uncharacterized protein</fullName>
    </submittedName>
</protein>
<dbReference type="Proteomes" id="UP000765160">
    <property type="component" value="Unassembled WGS sequence"/>
</dbReference>
<comment type="caution">
    <text evidence="1">The sequence shown here is derived from an EMBL/GenBank/DDBJ whole genome shotgun (WGS) entry which is preliminary data.</text>
</comment>
<reference evidence="1 2" key="1">
    <citation type="submission" date="2020-03" db="EMBL/GenBank/DDBJ databases">
        <title>Roseomonas selenitidurans sp. nov. isolated from soil.</title>
        <authorList>
            <person name="Liu H."/>
        </authorList>
    </citation>
    <scope>NUCLEOTIDE SEQUENCE [LARGE SCALE GENOMIC DNA]</scope>
    <source>
        <strain evidence="1 2">JCM 15073</strain>
    </source>
</reference>
<dbReference type="RefSeq" id="WP_168046816.1">
    <property type="nucleotide sequence ID" value="NZ_JAATJR010000001.1"/>
</dbReference>
<evidence type="ECO:0000313" key="1">
    <source>
        <dbReference type="EMBL" id="NKE43648.1"/>
    </source>
</evidence>
<evidence type="ECO:0000313" key="2">
    <source>
        <dbReference type="Proteomes" id="UP000765160"/>
    </source>
</evidence>
<sequence>MDAPIFREDTGNGVPSLPVRSLAAVLATLAGLVRRDLATGPNGHCDEILIQNPPAAIPGALASLALLSDALNTQLDIADDCLISGKRPAATRYHDPLPESRVIVQHIARAFRHLLDEACQWCEAAYGDADALDTAARMVALGTALATHCDGVTTVRAVEQGATAA</sequence>
<gene>
    <name evidence="1" type="ORF">HB662_02590</name>
</gene>
<dbReference type="EMBL" id="JAAVTX010000001">
    <property type="protein sequence ID" value="NKE43648.1"/>
    <property type="molecule type" value="Genomic_DNA"/>
</dbReference>
<keyword evidence="2" id="KW-1185">Reference proteome</keyword>
<organism evidence="1 2">
    <name type="scientific">Falsiroseomonas frigidaquae</name>
    <dbReference type="NCBI Taxonomy" id="487318"/>
    <lineage>
        <taxon>Bacteria</taxon>
        <taxon>Pseudomonadati</taxon>
        <taxon>Pseudomonadota</taxon>
        <taxon>Alphaproteobacteria</taxon>
        <taxon>Acetobacterales</taxon>
        <taxon>Roseomonadaceae</taxon>
        <taxon>Falsiroseomonas</taxon>
    </lineage>
</organism>
<name>A0ABX1ESY6_9PROT</name>
<accession>A0ABX1ESY6</accession>